<feature type="compositionally biased region" description="Basic and acidic residues" evidence="1">
    <location>
        <begin position="1"/>
        <end position="15"/>
    </location>
</feature>
<sequence>MPPESRLSREEKGKGIADSPSSTRDASATDSQLDDFDLIHRDALRDTENMTLSQRLLVVDAHRMIRDEGADRVGVGSSDVSGSGSDASSQTSRHSRRACRGIPFDQVDCRPTIYHPGGNFEELSPLPPELLRDPRAQSWGNPEKFFESAWAIAAHRHLHWPDLSREWIRRQEARIARVDWESRLPVVLGPRKSRLSLFTRKQQKLLNEARKMDGVPDLSALLKGKLQLLSKRSTPANVQASTSSDGDRASKEGAPDLVDEGVGAEPPTSSPKKKKKKSRKSKRRVTEELPLEEIASLDETSEGLEARKEKGGRKRPYEGDTSSVDRGEAPAVEREGTAEDPVETNPSEGVPEDRP</sequence>
<feature type="compositionally biased region" description="Acidic residues" evidence="1">
    <location>
        <begin position="289"/>
        <end position="302"/>
    </location>
</feature>
<accession>A0ABQ7ZUN4</accession>
<comment type="caution">
    <text evidence="2">The sequence shown here is derived from an EMBL/GenBank/DDBJ whole genome shotgun (WGS) entry which is preliminary data.</text>
</comment>
<feature type="compositionally biased region" description="Low complexity" evidence="1">
    <location>
        <begin position="72"/>
        <end position="89"/>
    </location>
</feature>
<feature type="compositionally biased region" description="Basic and acidic residues" evidence="1">
    <location>
        <begin position="304"/>
        <end position="337"/>
    </location>
</feature>
<gene>
    <name evidence="2" type="ORF">HID58_060042</name>
</gene>
<dbReference type="Proteomes" id="UP000824890">
    <property type="component" value="Unassembled WGS sequence"/>
</dbReference>
<protein>
    <submittedName>
        <fullName evidence="2">Uncharacterized protein</fullName>
    </submittedName>
</protein>
<evidence type="ECO:0000313" key="3">
    <source>
        <dbReference type="Proteomes" id="UP000824890"/>
    </source>
</evidence>
<feature type="compositionally biased region" description="Basic residues" evidence="1">
    <location>
        <begin position="271"/>
        <end position="283"/>
    </location>
</feature>
<proteinExistence type="predicted"/>
<organism evidence="2 3">
    <name type="scientific">Brassica napus</name>
    <name type="common">Rape</name>
    <dbReference type="NCBI Taxonomy" id="3708"/>
    <lineage>
        <taxon>Eukaryota</taxon>
        <taxon>Viridiplantae</taxon>
        <taxon>Streptophyta</taxon>
        <taxon>Embryophyta</taxon>
        <taxon>Tracheophyta</taxon>
        <taxon>Spermatophyta</taxon>
        <taxon>Magnoliopsida</taxon>
        <taxon>eudicotyledons</taxon>
        <taxon>Gunneridae</taxon>
        <taxon>Pentapetalae</taxon>
        <taxon>rosids</taxon>
        <taxon>malvids</taxon>
        <taxon>Brassicales</taxon>
        <taxon>Brassicaceae</taxon>
        <taxon>Brassiceae</taxon>
        <taxon>Brassica</taxon>
    </lineage>
</organism>
<feature type="region of interest" description="Disordered" evidence="1">
    <location>
        <begin position="232"/>
        <end position="355"/>
    </location>
</feature>
<evidence type="ECO:0000256" key="1">
    <source>
        <dbReference type="SAM" id="MobiDB-lite"/>
    </source>
</evidence>
<name>A0ABQ7ZUN4_BRANA</name>
<feature type="region of interest" description="Disordered" evidence="1">
    <location>
        <begin position="70"/>
        <end position="97"/>
    </location>
</feature>
<dbReference type="EMBL" id="JAGKQM010000014">
    <property type="protein sequence ID" value="KAH0883946.1"/>
    <property type="molecule type" value="Genomic_DNA"/>
</dbReference>
<feature type="compositionally biased region" description="Basic and acidic residues" evidence="1">
    <location>
        <begin position="245"/>
        <end position="254"/>
    </location>
</feature>
<reference evidence="2 3" key="1">
    <citation type="submission" date="2021-05" db="EMBL/GenBank/DDBJ databases">
        <title>Genome Assembly of Synthetic Allotetraploid Brassica napus Reveals Homoeologous Exchanges between Subgenomes.</title>
        <authorList>
            <person name="Davis J.T."/>
        </authorList>
    </citation>
    <scope>NUCLEOTIDE SEQUENCE [LARGE SCALE GENOMIC DNA]</scope>
    <source>
        <strain evidence="3">cv. Da-Ae</strain>
        <tissue evidence="2">Seedling</tissue>
    </source>
</reference>
<feature type="region of interest" description="Disordered" evidence="1">
    <location>
        <begin position="1"/>
        <end position="35"/>
    </location>
</feature>
<feature type="compositionally biased region" description="Polar residues" evidence="1">
    <location>
        <begin position="234"/>
        <end position="244"/>
    </location>
</feature>
<keyword evidence="3" id="KW-1185">Reference proteome</keyword>
<evidence type="ECO:0000313" key="2">
    <source>
        <dbReference type="EMBL" id="KAH0883946.1"/>
    </source>
</evidence>
<feature type="compositionally biased region" description="Polar residues" evidence="1">
    <location>
        <begin position="19"/>
        <end position="31"/>
    </location>
</feature>